<dbReference type="InterPro" id="IPR044016">
    <property type="entry name" value="Big_13"/>
</dbReference>
<dbReference type="eggNOG" id="COG1387">
    <property type="taxonomic scope" value="Bacteria"/>
</dbReference>
<keyword evidence="11" id="KW-1185">Reference proteome</keyword>
<dbReference type="Pfam" id="PF00746">
    <property type="entry name" value="Gram_pos_anchor"/>
    <property type="match status" value="1"/>
</dbReference>
<dbReference type="PATRIC" id="fig|545697.3.peg.2204"/>
<keyword evidence="3 7" id="KW-0732">Signal</keyword>
<feature type="domain" description="LTD" evidence="9">
    <location>
        <begin position="22"/>
        <end position="148"/>
    </location>
</feature>
<proteinExistence type="predicted"/>
<feature type="signal peptide" evidence="7">
    <location>
        <begin position="1"/>
        <end position="20"/>
    </location>
</feature>
<keyword evidence="2" id="KW-0964">Secreted</keyword>
<keyword evidence="6" id="KW-0472">Membrane</keyword>
<dbReference type="EMBL" id="AMEZ01000059">
    <property type="protein sequence ID" value="EKY26203.1"/>
    <property type="molecule type" value="Genomic_DNA"/>
</dbReference>
<feature type="region of interest" description="Disordered" evidence="5">
    <location>
        <begin position="157"/>
        <end position="187"/>
    </location>
</feature>
<dbReference type="InterPro" id="IPR036415">
    <property type="entry name" value="Lamin_tail_dom_sf"/>
</dbReference>
<gene>
    <name evidence="10" type="ORF">HMPREF0216_02242</name>
</gene>
<dbReference type="Gene3D" id="2.60.40.1260">
    <property type="entry name" value="Lamin Tail domain"/>
    <property type="match status" value="1"/>
</dbReference>
<evidence type="ECO:0000256" key="3">
    <source>
        <dbReference type="ARBA" id="ARBA00022729"/>
    </source>
</evidence>
<evidence type="ECO:0000256" key="2">
    <source>
        <dbReference type="ARBA" id="ARBA00022525"/>
    </source>
</evidence>
<evidence type="ECO:0000256" key="7">
    <source>
        <dbReference type="SAM" id="SignalP"/>
    </source>
</evidence>
<feature type="domain" description="Gram-positive cocci surface proteins LPxTG" evidence="8">
    <location>
        <begin position="1526"/>
        <end position="1558"/>
    </location>
</feature>
<evidence type="ECO:0000256" key="4">
    <source>
        <dbReference type="ARBA" id="ARBA00023088"/>
    </source>
</evidence>
<reference evidence="10 11" key="1">
    <citation type="submission" date="2012-05" db="EMBL/GenBank/DDBJ databases">
        <authorList>
            <person name="Weinstock G."/>
            <person name="Sodergren E."/>
            <person name="Lobos E.A."/>
            <person name="Fulton L."/>
            <person name="Fulton R."/>
            <person name="Courtney L."/>
            <person name="Fronick C."/>
            <person name="O'Laughlin M."/>
            <person name="Godfrey J."/>
            <person name="Wilson R.M."/>
            <person name="Miner T."/>
            <person name="Farmer C."/>
            <person name="Delehaunty K."/>
            <person name="Cordes M."/>
            <person name="Minx P."/>
            <person name="Tomlinson C."/>
            <person name="Chen J."/>
            <person name="Wollam A."/>
            <person name="Pepin K.H."/>
            <person name="Bhonagiri V."/>
            <person name="Zhang X."/>
            <person name="Suruliraj S."/>
            <person name="Warren W."/>
            <person name="Mitreva M."/>
            <person name="Mardis E.R."/>
            <person name="Wilson R.K."/>
        </authorList>
    </citation>
    <scope>NUCLEOTIDE SEQUENCE [LARGE SCALE GENOMIC DNA]</scope>
    <source>
        <strain evidence="10 11">DSM 1785</strain>
    </source>
</reference>
<name>L1QDY9_9CLOT</name>
<dbReference type="Gene3D" id="2.60.40.10">
    <property type="entry name" value="Immunoglobulins"/>
    <property type="match status" value="2"/>
</dbReference>
<feature type="chain" id="PRO_5038878717" evidence="7">
    <location>
        <begin position="21"/>
        <end position="1558"/>
    </location>
</feature>
<dbReference type="SUPFAM" id="SSF101756">
    <property type="entry name" value="Hypothetical protein YgiW"/>
    <property type="match status" value="1"/>
</dbReference>
<comment type="caution">
    <text evidence="10">The sequence shown here is derived from an EMBL/GenBank/DDBJ whole genome shotgun (WGS) entry which is preliminary data.</text>
</comment>
<dbReference type="eggNOG" id="COG2374">
    <property type="taxonomic scope" value="Bacteria"/>
</dbReference>
<dbReference type="eggNOG" id="COG3064">
    <property type="taxonomic scope" value="Bacteria"/>
</dbReference>
<dbReference type="OrthoDB" id="9801679at2"/>
<dbReference type="InterPro" id="IPR036700">
    <property type="entry name" value="BOBF_sf"/>
</dbReference>
<evidence type="ECO:0000313" key="10">
    <source>
        <dbReference type="EMBL" id="EKY26203.1"/>
    </source>
</evidence>
<sequence>MKSKRLIALVIAATMTTGLATFPTESVKAEKALNVVISEIYGGGGNTGATLKNDFIELYNPTGEEIDITGWKVQYASKTGEFGKNETELTGKIKAGGYYLIKQAAGSNGTEELEHYDAEGNIAMAGAECKVRIVNANNEVIDLVGVGSSANLSETAPTVAMSSTTSVQRRDNLGGESGETNGWDTNNNSADFYAAEPTPRSSMYEVEEEIEGVTSIKNARELADKEEVTIRGVVSFNDRNQTLHIQDKSGAIAISNYSSKIDFSQIVVGDEVEITGTLDTFNKLRQVQATELEVIAKKTAPTPKEVTIKELKEKNYDSYYVEIKGAVLDTTAKTLTQGDNVLDIYFIPSGLEVQTGDTVDVVGTVGRYGDTVQIYGSSCTFTKVEVETPDVPEEPEVDKVGPTIVKVTPGNSANVGDNRRPEITATFEDESGVDMESVKMVFDGKDITSALVKEENTVKYTVSEDLEDGRHTVKVEVKDTLGNITTKEWRFTVGKQETNLYFGQLHSHTNLSDGQGTIDEAYTYAKNIAGVDFVAVTDHSNWFDNDTAANMGDGSASEEWQLGLATADKYNKDGEFTAIYGYEMTWSGSTGGYGHINTFNTPGFETRTNKNMNLKNYYETLKQYPESLSQLNHPGKTFGNFSDYAHYDAAIDEVVTLIEVGNGEGAIRSSGYFPSYEEYTRALDKGWHVSPTNNQDNHKGKWGNANTARTVVEASELTREAIYEAISERRTYATEDENLRISYTVNGNPMGSILDDTGSLEFNISVEDIDSGDNIKKISIIGDGGKVVKSIDNINSTTKDWSFTLDNNVSSYYYVRVDQADQDIAVTAPVWVGERENVGIESIDCDTELVVENEEISIDTTVYNNEATELTDVKVEYYVDGATDPEVVTIEKIESATAGKATFTHRFEKAGEHKIDVVVKANINGNEREFKGSIEIKVSKASAVSKVVIDGAHQNQYVSGDYSGKITTLTGLMTQNGIKSVINKEPITDEVLEGASLLILSDPQSTTKDSVGLTPQKYTEDELKAIAKFAENGGNIIITSKADYGDGVGEYGNAAQGNSVLEAIGAKIRFNDDQATDDVENGGQSYRLYFNDYNTESAWLEDVDTSKNYSFYSGSTLIMPEDTNNVEVLVRGHETTYGNDADKQGDATPIEQGDVVGLAVETLESGAKVFVSGATFFSDFEIDGYVYSNFDITSKVLRELAPTPELPVSKIADVRVDLDGDNNPDRFGETVVVEGYVTAASNAAAPGNSFFDVIYIQDETAGLTVFGVSSTEVKLGQKVKLTGKVSSYLGDAQIALNNESYDLEIIDENINLVAPTKLSTADSMLEEKEGLLVQVSGTVTRIEGQNIYVNDGSGESRVYTEGYIRNSQNPSVADEWKSRIKVGDNVSAIGLASEDPEGHRLRVRDSAEIVVLAEDKVDEEAIEKVEELISKLPEISNITLNDKHRVAAARAAYNALTAEEKALVSEKFVKMLEEAEARIAELEKEESEENKPQTPGVEVKPEDETTNGTTDNEVSGGNTSKPGNSLPNTGGTNTIYVVFGALVLVAAGAFALFKKKKK</sequence>
<keyword evidence="6" id="KW-0812">Transmembrane</keyword>
<dbReference type="InterPro" id="IPR029062">
    <property type="entry name" value="Class_I_gatase-like"/>
</dbReference>
<dbReference type="InterPro" id="IPR013783">
    <property type="entry name" value="Ig-like_fold"/>
</dbReference>
<dbReference type="eggNOG" id="COG5263">
    <property type="taxonomic scope" value="Bacteria"/>
</dbReference>
<keyword evidence="1" id="KW-0134">Cell wall</keyword>
<organism evidence="10 11">
    <name type="scientific">Clostridium celatum DSM 1785</name>
    <dbReference type="NCBI Taxonomy" id="545697"/>
    <lineage>
        <taxon>Bacteria</taxon>
        <taxon>Bacillati</taxon>
        <taxon>Bacillota</taxon>
        <taxon>Clostridia</taxon>
        <taxon>Eubacteriales</taxon>
        <taxon>Clostridiaceae</taxon>
        <taxon>Clostridium</taxon>
    </lineage>
</organism>
<feature type="compositionally biased region" description="Polar residues" evidence="5">
    <location>
        <begin position="178"/>
        <end position="187"/>
    </location>
</feature>
<feature type="region of interest" description="Disordered" evidence="5">
    <location>
        <begin position="1480"/>
        <end position="1527"/>
    </location>
</feature>
<evidence type="ECO:0000259" key="9">
    <source>
        <dbReference type="PROSITE" id="PS51841"/>
    </source>
</evidence>
<evidence type="ECO:0000313" key="11">
    <source>
        <dbReference type="Proteomes" id="UP000010420"/>
    </source>
</evidence>
<evidence type="ECO:0000259" key="8">
    <source>
        <dbReference type="PROSITE" id="PS50847"/>
    </source>
</evidence>
<evidence type="ECO:0000256" key="5">
    <source>
        <dbReference type="SAM" id="MobiDB-lite"/>
    </source>
</evidence>
<dbReference type="PROSITE" id="PS50847">
    <property type="entry name" value="GRAM_POS_ANCHORING"/>
    <property type="match status" value="1"/>
</dbReference>
<dbReference type="SUPFAM" id="SSF89550">
    <property type="entry name" value="PHP domain-like"/>
    <property type="match status" value="1"/>
</dbReference>
<dbReference type="InterPro" id="IPR016195">
    <property type="entry name" value="Pol/histidinol_Pase-like"/>
</dbReference>
<dbReference type="RefSeq" id="WP_005214006.1">
    <property type="nucleotide sequence ID" value="NZ_KB291650.1"/>
</dbReference>
<feature type="transmembrane region" description="Helical" evidence="6">
    <location>
        <begin position="1534"/>
        <end position="1553"/>
    </location>
</feature>
<accession>L1QDY9</accession>
<dbReference type="InterPro" id="IPR001322">
    <property type="entry name" value="Lamin_tail_dom"/>
</dbReference>
<evidence type="ECO:0000256" key="6">
    <source>
        <dbReference type="SAM" id="Phobius"/>
    </source>
</evidence>
<dbReference type="Gene3D" id="2.40.50.200">
    <property type="entry name" value="Bacterial OB-fold"/>
    <property type="match status" value="1"/>
</dbReference>
<dbReference type="SUPFAM" id="SSF52317">
    <property type="entry name" value="Class I glutamine amidotransferase-like"/>
    <property type="match status" value="1"/>
</dbReference>
<protein>
    <submittedName>
        <fullName evidence="10">LPXTG-motif protein cell wall anchor domain protein</fullName>
    </submittedName>
</protein>
<dbReference type="Pfam" id="PF00932">
    <property type="entry name" value="LTD"/>
    <property type="match status" value="1"/>
</dbReference>
<feature type="compositionally biased region" description="Polar residues" evidence="5">
    <location>
        <begin position="1515"/>
        <end position="1527"/>
    </location>
</feature>
<dbReference type="Proteomes" id="UP000010420">
    <property type="component" value="Unassembled WGS sequence"/>
</dbReference>
<dbReference type="STRING" id="545697.HMPREF0216_02242"/>
<dbReference type="NCBIfam" id="TIGR01167">
    <property type="entry name" value="LPXTG_anchor"/>
    <property type="match status" value="1"/>
</dbReference>
<dbReference type="PROSITE" id="PS51841">
    <property type="entry name" value="LTD"/>
    <property type="match status" value="1"/>
</dbReference>
<dbReference type="NCBIfam" id="NF038032">
    <property type="entry name" value="CehA_McbA_metalo"/>
    <property type="match status" value="1"/>
</dbReference>
<keyword evidence="4" id="KW-0572">Peptidoglycan-anchor</keyword>
<dbReference type="Pfam" id="PF19077">
    <property type="entry name" value="Big_13"/>
    <property type="match status" value="1"/>
</dbReference>
<dbReference type="InterPro" id="IPR019931">
    <property type="entry name" value="LPXTG_anchor"/>
</dbReference>
<evidence type="ECO:0000256" key="1">
    <source>
        <dbReference type="ARBA" id="ARBA00022512"/>
    </source>
</evidence>
<dbReference type="HOGENOM" id="CLU_002831_0_0_9"/>
<dbReference type="Gene3D" id="3.20.20.140">
    <property type="entry name" value="Metal-dependent hydrolases"/>
    <property type="match status" value="1"/>
</dbReference>
<feature type="compositionally biased region" description="Polar residues" evidence="5">
    <location>
        <begin position="157"/>
        <end position="167"/>
    </location>
</feature>
<keyword evidence="6" id="KW-1133">Transmembrane helix</keyword>
<dbReference type="SUPFAM" id="SSF74853">
    <property type="entry name" value="Lamin A/C globular tail domain"/>
    <property type="match status" value="1"/>
</dbReference>